<proteinExistence type="predicted"/>
<accession>A0A0E9WAV9</accession>
<name>A0A0E9WAV9_ANGAN</name>
<sequence>MGCFPQEGSTGPTHRYGHSCETSLSLQLAAAHYLIIGPN</sequence>
<protein>
    <submittedName>
        <fullName evidence="1">Uncharacterized protein</fullName>
    </submittedName>
</protein>
<reference evidence="1" key="1">
    <citation type="submission" date="2014-11" db="EMBL/GenBank/DDBJ databases">
        <authorList>
            <person name="Amaro Gonzalez C."/>
        </authorList>
    </citation>
    <scope>NUCLEOTIDE SEQUENCE</scope>
</reference>
<reference evidence="1" key="2">
    <citation type="journal article" date="2015" name="Fish Shellfish Immunol.">
        <title>Early steps in the European eel (Anguilla anguilla)-Vibrio vulnificus interaction in the gills: Role of the RtxA13 toxin.</title>
        <authorList>
            <person name="Callol A."/>
            <person name="Pajuelo D."/>
            <person name="Ebbesson L."/>
            <person name="Teles M."/>
            <person name="MacKenzie S."/>
            <person name="Amaro C."/>
        </authorList>
    </citation>
    <scope>NUCLEOTIDE SEQUENCE</scope>
</reference>
<organism evidence="1">
    <name type="scientific">Anguilla anguilla</name>
    <name type="common">European freshwater eel</name>
    <name type="synonym">Muraena anguilla</name>
    <dbReference type="NCBI Taxonomy" id="7936"/>
    <lineage>
        <taxon>Eukaryota</taxon>
        <taxon>Metazoa</taxon>
        <taxon>Chordata</taxon>
        <taxon>Craniata</taxon>
        <taxon>Vertebrata</taxon>
        <taxon>Euteleostomi</taxon>
        <taxon>Actinopterygii</taxon>
        <taxon>Neopterygii</taxon>
        <taxon>Teleostei</taxon>
        <taxon>Anguilliformes</taxon>
        <taxon>Anguillidae</taxon>
        <taxon>Anguilla</taxon>
    </lineage>
</organism>
<evidence type="ECO:0000313" key="1">
    <source>
        <dbReference type="EMBL" id="JAH87477.1"/>
    </source>
</evidence>
<dbReference type="EMBL" id="GBXM01021100">
    <property type="protein sequence ID" value="JAH87477.1"/>
    <property type="molecule type" value="Transcribed_RNA"/>
</dbReference>
<dbReference type="AlphaFoldDB" id="A0A0E9WAV9"/>